<dbReference type="InterPro" id="IPR011009">
    <property type="entry name" value="Kinase-like_dom_sf"/>
</dbReference>
<evidence type="ECO:0000256" key="2">
    <source>
        <dbReference type="ARBA" id="ARBA00022527"/>
    </source>
</evidence>
<dbReference type="EC" id="2.7.11.1" evidence="1"/>
<feature type="region of interest" description="Disordered" evidence="8">
    <location>
        <begin position="150"/>
        <end position="182"/>
    </location>
</feature>
<protein>
    <recommendedName>
        <fullName evidence="1">non-specific serine/threonine protein kinase</fullName>
        <ecNumber evidence="1">2.7.11.1</ecNumber>
    </recommendedName>
</protein>
<organism evidence="11 12">
    <name type="scientific">Candidatus Nitrospira inopinata</name>
    <dbReference type="NCBI Taxonomy" id="1715989"/>
    <lineage>
        <taxon>Bacteria</taxon>
        <taxon>Pseudomonadati</taxon>
        <taxon>Nitrospirota</taxon>
        <taxon>Nitrospiria</taxon>
        <taxon>Nitrospirales</taxon>
        <taxon>Nitrospiraceae</taxon>
        <taxon>Nitrospira</taxon>
    </lineage>
</organism>
<dbReference type="OrthoDB" id="9791419at2"/>
<evidence type="ECO:0000259" key="10">
    <source>
        <dbReference type="PROSITE" id="PS50011"/>
    </source>
</evidence>
<keyword evidence="4 7" id="KW-0547">Nucleotide-binding</keyword>
<dbReference type="PROSITE" id="PS00108">
    <property type="entry name" value="PROTEIN_KINASE_ST"/>
    <property type="match status" value="1"/>
</dbReference>
<dbReference type="RefSeq" id="WP_062484995.1">
    <property type="nucleotide sequence ID" value="NZ_LN885086.1"/>
</dbReference>
<keyword evidence="2 11" id="KW-0723">Serine/threonine-protein kinase</keyword>
<dbReference type="CDD" id="cd14014">
    <property type="entry name" value="STKc_PknB_like"/>
    <property type="match status" value="1"/>
</dbReference>
<dbReference type="Gene3D" id="1.10.510.10">
    <property type="entry name" value="Transferase(Phosphotransferase) domain 1"/>
    <property type="match status" value="1"/>
</dbReference>
<dbReference type="Gene3D" id="3.30.200.20">
    <property type="entry name" value="Phosphorylase Kinase, domain 1"/>
    <property type="match status" value="1"/>
</dbReference>
<name>A0A0S4KX12_9BACT</name>
<keyword evidence="6 7" id="KW-0067">ATP-binding</keyword>
<feature type="domain" description="Protein kinase" evidence="10">
    <location>
        <begin position="197"/>
        <end position="460"/>
    </location>
</feature>
<dbReference type="SMART" id="SM00220">
    <property type="entry name" value="S_TKc"/>
    <property type="match status" value="1"/>
</dbReference>
<keyword evidence="5 11" id="KW-0418">Kinase</keyword>
<keyword evidence="9" id="KW-1133">Transmembrane helix</keyword>
<dbReference type="PANTHER" id="PTHR43289">
    <property type="entry name" value="MITOGEN-ACTIVATED PROTEIN KINASE KINASE KINASE 20-RELATED"/>
    <property type="match status" value="1"/>
</dbReference>
<evidence type="ECO:0000256" key="4">
    <source>
        <dbReference type="ARBA" id="ARBA00022741"/>
    </source>
</evidence>
<dbReference type="AlphaFoldDB" id="A0A0S4KX12"/>
<evidence type="ECO:0000256" key="7">
    <source>
        <dbReference type="PROSITE-ProRule" id="PRU10141"/>
    </source>
</evidence>
<evidence type="ECO:0000256" key="1">
    <source>
        <dbReference type="ARBA" id="ARBA00012513"/>
    </source>
</evidence>
<evidence type="ECO:0000256" key="6">
    <source>
        <dbReference type="ARBA" id="ARBA00022840"/>
    </source>
</evidence>
<feature type="binding site" evidence="7">
    <location>
        <position position="226"/>
    </location>
    <ligand>
        <name>ATP</name>
        <dbReference type="ChEBI" id="CHEBI:30616"/>
    </ligand>
</feature>
<dbReference type="EMBL" id="LN885086">
    <property type="protein sequence ID" value="CUQ66971.1"/>
    <property type="molecule type" value="Genomic_DNA"/>
</dbReference>
<sequence length="465" mass="50809">MTKALGWTCSYFLVLLMALFGGPLLSKLPFSQAAPLAFHALNGSQTVRVLMEGTGLVALSLVTIQAYRWMPDNGSGFSFLRKLVFPLTALVLLIVVDRTIRAAEFPLIDSIGSRYYRLSYASGLTLAGLWVTAGWLSKLDSLRCFFSTSDGRSNPGSSPWADENTDKIGSQSPTDEVDFGAASPPAYRNSPGMLGRYKILKELGRGAMGVVYLGKDPTIQRFVAIKTMRLDGVDDYEKYQAAKARFFREAESAGHLSHPNIVTIFDAGEEDDLGYIAMELLHGTTLKKWSRAPHLLALDKLLPILATVADALDYAHQRGVVHRDVKPANIMLTDDQVVKVMDFGIAHMTSSSRTTTHTVMGTPTYMSPEQIAGKKVDGRSDIFSLGVVTFELLTGCPPFTGDNVPAVLFAIANAPHPKLSALRTDLPPALQDILDRALQKNPIRRYRQAGELARDLRSCLKTLAA</sequence>
<dbReference type="PROSITE" id="PS50011">
    <property type="entry name" value="PROTEIN_KINASE_DOM"/>
    <property type="match status" value="1"/>
</dbReference>
<evidence type="ECO:0000313" key="12">
    <source>
        <dbReference type="Proteomes" id="UP000066284"/>
    </source>
</evidence>
<evidence type="ECO:0000256" key="5">
    <source>
        <dbReference type="ARBA" id="ARBA00022777"/>
    </source>
</evidence>
<gene>
    <name evidence="11" type="ORF">NITINOP_1999</name>
</gene>
<dbReference type="GO" id="GO:0005524">
    <property type="term" value="F:ATP binding"/>
    <property type="evidence" value="ECO:0007669"/>
    <property type="project" value="UniProtKB-UniRule"/>
</dbReference>
<reference evidence="12" key="1">
    <citation type="submission" date="2015-09" db="EMBL/GenBank/DDBJ databases">
        <authorList>
            <person name="Daims H."/>
        </authorList>
    </citation>
    <scope>NUCLEOTIDE SEQUENCE [LARGE SCALE GENOMIC DNA]</scope>
</reference>
<feature type="transmembrane region" description="Helical" evidence="9">
    <location>
        <begin position="79"/>
        <end position="96"/>
    </location>
</feature>
<keyword evidence="3 11" id="KW-0808">Transferase</keyword>
<evidence type="ECO:0000256" key="9">
    <source>
        <dbReference type="SAM" id="Phobius"/>
    </source>
</evidence>
<dbReference type="STRING" id="1715989.NITINOP_1999"/>
<keyword evidence="9" id="KW-0472">Membrane</keyword>
<feature type="transmembrane region" description="Helical" evidence="9">
    <location>
        <begin position="116"/>
        <end position="136"/>
    </location>
</feature>
<dbReference type="SUPFAM" id="SSF56112">
    <property type="entry name" value="Protein kinase-like (PK-like)"/>
    <property type="match status" value="1"/>
</dbReference>
<evidence type="ECO:0000313" key="11">
    <source>
        <dbReference type="EMBL" id="CUQ66971.1"/>
    </source>
</evidence>
<dbReference type="InterPro" id="IPR017441">
    <property type="entry name" value="Protein_kinase_ATP_BS"/>
</dbReference>
<keyword evidence="9" id="KW-0812">Transmembrane</keyword>
<dbReference type="InterPro" id="IPR008271">
    <property type="entry name" value="Ser/Thr_kinase_AS"/>
</dbReference>
<dbReference type="PANTHER" id="PTHR43289:SF34">
    <property type="entry name" value="SERINE_THREONINE-PROTEIN KINASE YBDM-RELATED"/>
    <property type="match status" value="1"/>
</dbReference>
<dbReference type="Pfam" id="PF00069">
    <property type="entry name" value="Pkinase"/>
    <property type="match status" value="1"/>
</dbReference>
<dbReference type="InterPro" id="IPR000719">
    <property type="entry name" value="Prot_kinase_dom"/>
</dbReference>
<proteinExistence type="predicted"/>
<evidence type="ECO:0000256" key="3">
    <source>
        <dbReference type="ARBA" id="ARBA00022679"/>
    </source>
</evidence>
<dbReference type="Proteomes" id="UP000066284">
    <property type="component" value="Chromosome 1"/>
</dbReference>
<dbReference type="KEGG" id="nio:NITINOP_1999"/>
<evidence type="ECO:0000256" key="8">
    <source>
        <dbReference type="SAM" id="MobiDB-lite"/>
    </source>
</evidence>
<dbReference type="GO" id="GO:0004674">
    <property type="term" value="F:protein serine/threonine kinase activity"/>
    <property type="evidence" value="ECO:0007669"/>
    <property type="project" value="UniProtKB-KW"/>
</dbReference>
<keyword evidence="12" id="KW-1185">Reference proteome</keyword>
<feature type="transmembrane region" description="Helical" evidence="9">
    <location>
        <begin position="49"/>
        <end position="67"/>
    </location>
</feature>
<accession>A0A0S4KX12</accession>
<dbReference type="FunFam" id="1.10.510.10:FF:000021">
    <property type="entry name" value="Serine/threonine protein kinase"/>
    <property type="match status" value="1"/>
</dbReference>
<dbReference type="PROSITE" id="PS00107">
    <property type="entry name" value="PROTEIN_KINASE_ATP"/>
    <property type="match status" value="1"/>
</dbReference>